<evidence type="ECO:0000313" key="4">
    <source>
        <dbReference type="Proteomes" id="UP000187321"/>
    </source>
</evidence>
<dbReference type="EMBL" id="CP019329">
    <property type="protein sequence ID" value="APX98560.1"/>
    <property type="molecule type" value="Genomic_DNA"/>
</dbReference>
<reference evidence="3 4" key="1">
    <citation type="submission" date="2017-01" db="EMBL/GenBank/DDBJ databases">
        <title>Complete genome sequence of Haloterrigena daqingensis type strain (JX313T).</title>
        <authorList>
            <person name="Shuang W."/>
        </authorList>
    </citation>
    <scope>NUCLEOTIDE SEQUENCE [LARGE SCALE GENOMIC DNA]</scope>
    <source>
        <strain evidence="4">JX313</strain>
        <plasmid evidence="4">Plasmid unnamed2</plasmid>
    </source>
</reference>
<dbReference type="Proteomes" id="UP000187321">
    <property type="component" value="Plasmid unnamed2"/>
</dbReference>
<evidence type="ECO:0000313" key="3">
    <source>
        <dbReference type="EMBL" id="APX98560.1"/>
    </source>
</evidence>
<dbReference type="InterPro" id="IPR010095">
    <property type="entry name" value="Cas12f1-like_TNB"/>
</dbReference>
<geneLocation type="plasmid" evidence="3">
    <name>unnamed2</name>
</geneLocation>
<organism evidence="3 4">
    <name type="scientific">Natronorubrum daqingense</name>
    <dbReference type="NCBI Taxonomy" id="588898"/>
    <lineage>
        <taxon>Archaea</taxon>
        <taxon>Methanobacteriati</taxon>
        <taxon>Methanobacteriota</taxon>
        <taxon>Stenosarchaea group</taxon>
        <taxon>Halobacteria</taxon>
        <taxon>Halobacteriales</taxon>
        <taxon>Natrialbaceae</taxon>
        <taxon>Natronorubrum</taxon>
    </lineage>
</organism>
<accession>A0A1P8RIW1</accession>
<keyword evidence="3" id="KW-0614">Plasmid</keyword>
<dbReference type="KEGG" id="hda:BB347_17805"/>
<protein>
    <submittedName>
        <fullName evidence="3">Transposase</fullName>
    </submittedName>
</protein>
<dbReference type="GO" id="GO:0003677">
    <property type="term" value="F:DNA binding"/>
    <property type="evidence" value="ECO:0007669"/>
    <property type="project" value="UniProtKB-KW"/>
</dbReference>
<evidence type="ECO:0000256" key="1">
    <source>
        <dbReference type="ARBA" id="ARBA00023125"/>
    </source>
</evidence>
<name>A0A1P8RIW1_9EURY</name>
<dbReference type="Pfam" id="PF07282">
    <property type="entry name" value="Cas12f1-like_TNB"/>
    <property type="match status" value="1"/>
</dbReference>
<evidence type="ECO:0000259" key="2">
    <source>
        <dbReference type="Pfam" id="PF07282"/>
    </source>
</evidence>
<keyword evidence="1" id="KW-0238">DNA-binding</keyword>
<dbReference type="OrthoDB" id="168528at2157"/>
<feature type="domain" description="Cas12f1-like TNB" evidence="2">
    <location>
        <begin position="136"/>
        <end position="194"/>
    </location>
</feature>
<dbReference type="AlphaFoldDB" id="A0A1P8RIW1"/>
<sequence length="236" mass="26500">MVPMRNTDQTAIGVDLGEYNLYTACPVGMPDWKGAYTICGDELCTRLDELREQVITLLGSDYDRDTVVAYVTQRRNALLEDLDSAARELCEYASAYDYPVLVTEDSHYQPDLWAWLTNSNAHRGTAWVLPMAHLRLRAVADEYDIEVGTVPEEYSSQECHDCSVIGERPLNRTFRCTNPDCHVETVYADYNAANVLAQRHYSGQRCAYRPPISVTVGERPALVADGGSPQPSRRDV</sequence>
<gene>
    <name evidence="3" type="ORF">BB347_17805</name>
</gene>
<proteinExistence type="predicted"/>